<gene>
    <name evidence="1" type="ORF">Cflav_PD2164</name>
</gene>
<dbReference type="OrthoDB" id="9855704at2"/>
<protein>
    <recommendedName>
        <fullName evidence="3">Lipoprotein</fullName>
    </recommendedName>
</protein>
<reference evidence="1 2" key="1">
    <citation type="journal article" date="2011" name="J. Bacteriol.">
        <title>Genome sequence of 'Pedosphaera parvula' Ellin514, an aerobic Verrucomicrobial isolate from pasture soil.</title>
        <authorList>
            <person name="Kant R."/>
            <person name="van Passel M.W."/>
            <person name="Sangwan P."/>
            <person name="Palva A."/>
            <person name="Lucas S."/>
            <person name="Copeland A."/>
            <person name="Lapidus A."/>
            <person name="Glavina Del Rio T."/>
            <person name="Dalin E."/>
            <person name="Tice H."/>
            <person name="Bruce D."/>
            <person name="Goodwin L."/>
            <person name="Pitluck S."/>
            <person name="Chertkov O."/>
            <person name="Larimer F.W."/>
            <person name="Land M.L."/>
            <person name="Hauser L."/>
            <person name="Brettin T.S."/>
            <person name="Detter J.C."/>
            <person name="Han S."/>
            <person name="de Vos W.M."/>
            <person name="Janssen P.H."/>
            <person name="Smidt H."/>
        </authorList>
    </citation>
    <scope>NUCLEOTIDE SEQUENCE [LARGE SCALE GENOMIC DNA]</scope>
    <source>
        <strain evidence="1 2">Ellin514</strain>
    </source>
</reference>
<comment type="caution">
    <text evidence="1">The sequence shown here is derived from an EMBL/GenBank/DDBJ whole genome shotgun (WGS) entry which is preliminary data.</text>
</comment>
<evidence type="ECO:0008006" key="3">
    <source>
        <dbReference type="Google" id="ProtNLM"/>
    </source>
</evidence>
<evidence type="ECO:0000313" key="1">
    <source>
        <dbReference type="EMBL" id="EEF59037.1"/>
    </source>
</evidence>
<name>B9XM44_PEDPL</name>
<evidence type="ECO:0000313" key="2">
    <source>
        <dbReference type="Proteomes" id="UP000003688"/>
    </source>
</evidence>
<dbReference type="RefSeq" id="WP_007416883.1">
    <property type="nucleotide sequence ID" value="NZ_ABOX02000033.1"/>
</dbReference>
<keyword evidence="2" id="KW-1185">Reference proteome</keyword>
<proteinExistence type="predicted"/>
<sequence precursor="true">MSAKLTFSLTVITAVVFLVGCQSIPPGAERGPDGTMAYDVLVDASAPGARIRANGTDLGNTPVHLKIFGDPDGTFHDFGSYYYVVEALPLTTNQFPQSRYFRTGHLMSPEDHIPQQIYFDMNQNTPVYGYPNPAPPVYYGAPPPTYYVPPPYYYGPGVGVYIGPSYRYHRHW</sequence>
<dbReference type="STRING" id="320771.Cflav_PD2164"/>
<dbReference type="Proteomes" id="UP000003688">
    <property type="component" value="Unassembled WGS sequence"/>
</dbReference>
<dbReference type="AlphaFoldDB" id="B9XM44"/>
<accession>B9XM44</accession>
<dbReference type="PROSITE" id="PS51257">
    <property type="entry name" value="PROKAR_LIPOPROTEIN"/>
    <property type="match status" value="1"/>
</dbReference>
<organism evidence="1 2">
    <name type="scientific">Pedosphaera parvula (strain Ellin514)</name>
    <dbReference type="NCBI Taxonomy" id="320771"/>
    <lineage>
        <taxon>Bacteria</taxon>
        <taxon>Pseudomonadati</taxon>
        <taxon>Verrucomicrobiota</taxon>
        <taxon>Pedosphaerae</taxon>
        <taxon>Pedosphaerales</taxon>
        <taxon>Pedosphaeraceae</taxon>
        <taxon>Pedosphaera</taxon>
    </lineage>
</organism>
<dbReference type="EMBL" id="ABOX02000033">
    <property type="protein sequence ID" value="EEF59037.1"/>
    <property type="molecule type" value="Genomic_DNA"/>
</dbReference>